<feature type="transmembrane region" description="Helical" evidence="2">
    <location>
        <begin position="105"/>
        <end position="128"/>
    </location>
</feature>
<sequence>MWATRPLRQGRGMTTPTLDAPARSRSLRRSWPVPVGLILLAFVPVIAGSMRVAEIASGAAITAENARFFDSPVPVVAHIVCSALYLVLGALQFIPSLRRRRWHRFAGRVLVPAGLVSAFSGIWMAVAYDLPAVNGPALTVIRVGLGALMAAGLVIAVVAIGRRNVRVHRAWMIRSYAIGLGAGTQVFTLMPMMLDLGIPETAKYTILMAAGWGINMVVAELAIRRGPR</sequence>
<feature type="transmembrane region" description="Helical" evidence="2">
    <location>
        <begin position="33"/>
        <end position="53"/>
    </location>
</feature>
<evidence type="ECO:0000256" key="1">
    <source>
        <dbReference type="SAM" id="MobiDB-lite"/>
    </source>
</evidence>
<proteinExistence type="predicted"/>
<feature type="region of interest" description="Disordered" evidence="1">
    <location>
        <begin position="1"/>
        <end position="21"/>
    </location>
</feature>
<keyword evidence="2" id="KW-0812">Transmembrane</keyword>
<organism evidence="3 4">
    <name type="scientific">Ruania alkalisoli</name>
    <dbReference type="NCBI Taxonomy" id="2779775"/>
    <lineage>
        <taxon>Bacteria</taxon>
        <taxon>Bacillati</taxon>
        <taxon>Actinomycetota</taxon>
        <taxon>Actinomycetes</taxon>
        <taxon>Micrococcales</taxon>
        <taxon>Ruaniaceae</taxon>
        <taxon>Ruania</taxon>
    </lineage>
</organism>
<feature type="transmembrane region" description="Helical" evidence="2">
    <location>
        <begin position="173"/>
        <end position="192"/>
    </location>
</feature>
<accession>A0A7M1SYL7</accession>
<keyword evidence="2" id="KW-0472">Membrane</keyword>
<name>A0A7M1SYL7_9MICO</name>
<dbReference type="Pfam" id="PF10067">
    <property type="entry name" value="DUF2306"/>
    <property type="match status" value="1"/>
</dbReference>
<feature type="transmembrane region" description="Helical" evidence="2">
    <location>
        <begin position="204"/>
        <end position="223"/>
    </location>
</feature>
<reference evidence="3 4" key="1">
    <citation type="submission" date="2020-10" db="EMBL/GenBank/DDBJ databases">
        <title>Haloactinobacterium sp. RN3S43, a bacterium isolated from saline soil.</title>
        <authorList>
            <person name="Sun J.-Q."/>
        </authorList>
    </citation>
    <scope>NUCLEOTIDE SEQUENCE [LARGE SCALE GENOMIC DNA]</scope>
    <source>
        <strain evidence="3 4">RN3S43</strain>
    </source>
</reference>
<keyword evidence="2" id="KW-1133">Transmembrane helix</keyword>
<evidence type="ECO:0000313" key="3">
    <source>
        <dbReference type="EMBL" id="QOR72666.1"/>
    </source>
</evidence>
<feature type="transmembrane region" description="Helical" evidence="2">
    <location>
        <begin position="140"/>
        <end position="161"/>
    </location>
</feature>
<dbReference type="Proteomes" id="UP000593758">
    <property type="component" value="Chromosome"/>
</dbReference>
<feature type="transmembrane region" description="Helical" evidence="2">
    <location>
        <begin position="73"/>
        <end position="93"/>
    </location>
</feature>
<dbReference type="AlphaFoldDB" id="A0A7M1SYL7"/>
<protein>
    <submittedName>
        <fullName evidence="3">DUF2306 domain-containing protein</fullName>
    </submittedName>
</protein>
<evidence type="ECO:0000313" key="4">
    <source>
        <dbReference type="Proteomes" id="UP000593758"/>
    </source>
</evidence>
<gene>
    <name evidence="3" type="ORF">IM660_08215</name>
</gene>
<dbReference type="KEGG" id="halt:IM660_08215"/>
<dbReference type="EMBL" id="CP063169">
    <property type="protein sequence ID" value="QOR72666.1"/>
    <property type="molecule type" value="Genomic_DNA"/>
</dbReference>
<evidence type="ECO:0000256" key="2">
    <source>
        <dbReference type="SAM" id="Phobius"/>
    </source>
</evidence>
<dbReference type="InterPro" id="IPR018750">
    <property type="entry name" value="DUF2306_membrane"/>
</dbReference>
<keyword evidence="4" id="KW-1185">Reference proteome</keyword>